<gene>
    <name evidence="1" type="ORF">NCTC9149_03792</name>
</gene>
<dbReference type="Gene3D" id="3.30.300.220">
    <property type="match status" value="1"/>
</dbReference>
<sequence>MSELFIARHARVLQLTLNRPQARNALNNALLMQIADVLDAAALDPTGWRLRHQR</sequence>
<dbReference type="SUPFAM" id="SSF52096">
    <property type="entry name" value="ClpP/crotonase"/>
    <property type="match status" value="1"/>
</dbReference>
<comment type="caution">
    <text evidence="1">The sequence shown here is derived from an EMBL/GenBank/DDBJ whole genome shotgun (WGS) entry which is preliminary data.</text>
</comment>
<dbReference type="Proteomes" id="UP000254571">
    <property type="component" value="Unassembled WGS sequence"/>
</dbReference>
<accession>A0A7H4P4J7</accession>
<evidence type="ECO:0000313" key="1">
    <source>
        <dbReference type="EMBL" id="STW07362.1"/>
    </source>
</evidence>
<organism evidence="1 2">
    <name type="scientific">Klebsiella grimontii</name>
    <dbReference type="NCBI Taxonomy" id="2058152"/>
    <lineage>
        <taxon>Bacteria</taxon>
        <taxon>Pseudomonadati</taxon>
        <taxon>Pseudomonadota</taxon>
        <taxon>Gammaproteobacteria</taxon>
        <taxon>Enterobacterales</taxon>
        <taxon>Enterobacteriaceae</taxon>
        <taxon>Klebsiella/Raoultella group</taxon>
        <taxon>Klebsiella</taxon>
    </lineage>
</organism>
<dbReference type="AlphaFoldDB" id="A0A7H4P4J7"/>
<name>A0A7H4P4J7_9ENTR</name>
<reference evidence="1 2" key="1">
    <citation type="submission" date="2018-06" db="EMBL/GenBank/DDBJ databases">
        <authorList>
            <consortium name="Pathogen Informatics"/>
            <person name="Doyle S."/>
        </authorList>
    </citation>
    <scope>NUCLEOTIDE SEQUENCE [LARGE SCALE GENOMIC DNA]</scope>
    <source>
        <strain evidence="1 2">NCTC9149</strain>
    </source>
</reference>
<dbReference type="InterPro" id="IPR029045">
    <property type="entry name" value="ClpP/crotonase-like_dom_sf"/>
</dbReference>
<protein>
    <submittedName>
        <fullName evidence="1">Phenylacetate degradation enoyl-CoA hydratase PaaA</fullName>
    </submittedName>
</protein>
<proteinExistence type="predicted"/>
<dbReference type="EMBL" id="UGMX01000002">
    <property type="protein sequence ID" value="STW07362.1"/>
    <property type="molecule type" value="Genomic_DNA"/>
</dbReference>
<evidence type="ECO:0000313" key="2">
    <source>
        <dbReference type="Proteomes" id="UP000254571"/>
    </source>
</evidence>